<feature type="domain" description="FMN-binding" evidence="2">
    <location>
        <begin position="75"/>
        <end position="152"/>
    </location>
</feature>
<evidence type="ECO:0000259" key="2">
    <source>
        <dbReference type="SMART" id="SM00900"/>
    </source>
</evidence>
<feature type="signal peptide" evidence="1">
    <location>
        <begin position="1"/>
        <end position="25"/>
    </location>
</feature>
<dbReference type="PROSITE" id="PS51257">
    <property type="entry name" value="PROKAR_LIPOPROTEIN"/>
    <property type="match status" value="1"/>
</dbReference>
<dbReference type="RefSeq" id="WP_096228441.1">
    <property type="nucleotide sequence ID" value="NZ_CP168029.1"/>
</dbReference>
<reference evidence="4" key="1">
    <citation type="submission" date="2018-05" db="EMBL/GenBank/DDBJ databases">
        <title>Genome Sequencing of selected type strains of the family Eggerthellaceae.</title>
        <authorList>
            <person name="Danylec N."/>
            <person name="Stoll D.A."/>
            <person name="Doetsch A."/>
            <person name="Huch M."/>
        </authorList>
    </citation>
    <scope>NUCLEOTIDE SEQUENCE [LARGE SCALE GENOMIC DNA]</scope>
    <source>
        <strain evidence="4">DSM 27213</strain>
    </source>
</reference>
<comment type="caution">
    <text evidence="3">The sequence shown here is derived from an EMBL/GenBank/DDBJ whole genome shotgun (WGS) entry which is preliminary data.</text>
</comment>
<accession>A0A423UHH5</accession>
<dbReference type="Proteomes" id="UP000285258">
    <property type="component" value="Unassembled WGS sequence"/>
</dbReference>
<evidence type="ECO:0000256" key="1">
    <source>
        <dbReference type="SAM" id="SignalP"/>
    </source>
</evidence>
<dbReference type="InterPro" id="IPR007329">
    <property type="entry name" value="FMN-bd"/>
</dbReference>
<gene>
    <name evidence="3" type="ORF">DMP12_12630</name>
</gene>
<dbReference type="AlphaFoldDB" id="A0A423UHH5"/>
<dbReference type="GO" id="GO:0016020">
    <property type="term" value="C:membrane"/>
    <property type="evidence" value="ECO:0007669"/>
    <property type="project" value="InterPro"/>
</dbReference>
<feature type="chain" id="PRO_5019552508" evidence="1">
    <location>
        <begin position="26"/>
        <end position="168"/>
    </location>
</feature>
<evidence type="ECO:0000313" key="4">
    <source>
        <dbReference type="Proteomes" id="UP000285258"/>
    </source>
</evidence>
<proteinExistence type="predicted"/>
<dbReference type="GO" id="GO:0010181">
    <property type="term" value="F:FMN binding"/>
    <property type="evidence" value="ECO:0007669"/>
    <property type="project" value="InterPro"/>
</dbReference>
<dbReference type="Gene3D" id="3.90.1010.20">
    <property type="match status" value="1"/>
</dbReference>
<name>A0A423UHH5_9ACTN</name>
<protein>
    <submittedName>
        <fullName evidence="3">FMN-binding protein</fullName>
    </submittedName>
</protein>
<evidence type="ECO:0000313" key="3">
    <source>
        <dbReference type="EMBL" id="ROT88304.1"/>
    </source>
</evidence>
<dbReference type="SMART" id="SM00900">
    <property type="entry name" value="FMN_bind"/>
    <property type="match status" value="1"/>
</dbReference>
<dbReference type="Pfam" id="PF04205">
    <property type="entry name" value="FMN_bind"/>
    <property type="match status" value="1"/>
</dbReference>
<organism evidence="3 4">
    <name type="scientific">Gordonibacter urolithinfaciens</name>
    <dbReference type="NCBI Taxonomy" id="1335613"/>
    <lineage>
        <taxon>Bacteria</taxon>
        <taxon>Bacillati</taxon>
        <taxon>Actinomycetota</taxon>
        <taxon>Coriobacteriia</taxon>
        <taxon>Eggerthellales</taxon>
        <taxon>Eggerthellaceae</taxon>
        <taxon>Gordonibacter</taxon>
    </lineage>
</organism>
<sequence>MMRKTATAVCGAAVLAMGMTGCASTFEGSGSKDAASAEQLAMRLDDPWAQEASSDARAKAEGTLADGVYTGEGKGMEGPITVTLLVQDNRISCLETAQEGESQSRGGYEAIRDGKFATMIEAAQGADIDAVSGATITTAGVKQAVEDALSQAEAAAAGATASQGGEAR</sequence>
<keyword evidence="1" id="KW-0732">Signal</keyword>
<dbReference type="EMBL" id="QIBW01000019">
    <property type="protein sequence ID" value="ROT88304.1"/>
    <property type="molecule type" value="Genomic_DNA"/>
</dbReference>